<evidence type="ECO:0000256" key="11">
    <source>
        <dbReference type="RuleBase" id="RU363058"/>
    </source>
</evidence>
<evidence type="ECO:0000256" key="3">
    <source>
        <dbReference type="ARBA" id="ARBA00022448"/>
    </source>
</evidence>
<dbReference type="GO" id="GO:0015293">
    <property type="term" value="F:symporter activity"/>
    <property type="evidence" value="ECO:0007669"/>
    <property type="project" value="UniProtKB-KW"/>
</dbReference>
<dbReference type="GO" id="GO:0005315">
    <property type="term" value="F:phosphate transmembrane transporter activity"/>
    <property type="evidence" value="ECO:0007669"/>
    <property type="project" value="InterPro"/>
</dbReference>
<comment type="similarity">
    <text evidence="2">Belongs to the inorganic phosphate transporter (PiT) (TC 2.A.20) family. Pit subfamily.</text>
</comment>
<dbReference type="KEGG" id="bpa:BPP1179"/>
<feature type="transmembrane region" description="Helical" evidence="11">
    <location>
        <begin position="160"/>
        <end position="180"/>
    </location>
</feature>
<dbReference type="InterPro" id="IPR001204">
    <property type="entry name" value="Phos_transporter"/>
</dbReference>
<dbReference type="AlphaFoldDB" id="Q7WB30"/>
<keyword evidence="9 11" id="KW-0472">Membrane</keyword>
<dbReference type="PANTHER" id="PTHR11101:SF65">
    <property type="entry name" value="LOW-AFFINITY INORGANIC PHOSPHATE TRANSPORTER PITA-RELATED"/>
    <property type="match status" value="1"/>
</dbReference>
<protein>
    <recommendedName>
        <fullName evidence="11">Phosphate transporter</fullName>
    </recommendedName>
</protein>
<keyword evidence="5 11" id="KW-0592">Phosphate transport</keyword>
<evidence type="ECO:0000256" key="9">
    <source>
        <dbReference type="ARBA" id="ARBA00023136"/>
    </source>
</evidence>
<feature type="transmembrane region" description="Helical" evidence="11">
    <location>
        <begin position="116"/>
        <end position="140"/>
    </location>
</feature>
<keyword evidence="3 11" id="KW-0813">Transport</keyword>
<dbReference type="HOGENOM" id="CLU_015355_4_0_4"/>
<feature type="compositionally biased region" description="Gly residues" evidence="12">
    <location>
        <begin position="1"/>
        <end position="13"/>
    </location>
</feature>
<feature type="transmembrane region" description="Helical" evidence="11">
    <location>
        <begin position="436"/>
        <end position="457"/>
    </location>
</feature>
<feature type="compositionally biased region" description="Low complexity" evidence="12">
    <location>
        <begin position="18"/>
        <end position="31"/>
    </location>
</feature>
<feature type="transmembrane region" description="Helical" evidence="11">
    <location>
        <begin position="74"/>
        <end position="96"/>
    </location>
</feature>
<keyword evidence="7" id="KW-0769">Symport</keyword>
<keyword evidence="4" id="KW-1003">Cell membrane</keyword>
<dbReference type="EMBL" id="BX640426">
    <property type="protein sequence ID" value="CAE36480.1"/>
    <property type="molecule type" value="Genomic_DNA"/>
</dbReference>
<feature type="transmembrane region" description="Helical" evidence="11">
    <location>
        <begin position="187"/>
        <end position="207"/>
    </location>
</feature>
<proteinExistence type="inferred from homology"/>
<keyword evidence="6 11" id="KW-0812">Transmembrane</keyword>
<evidence type="ECO:0000256" key="12">
    <source>
        <dbReference type="SAM" id="MobiDB-lite"/>
    </source>
</evidence>
<evidence type="ECO:0000256" key="7">
    <source>
        <dbReference type="ARBA" id="ARBA00022847"/>
    </source>
</evidence>
<dbReference type="GO" id="GO:0035435">
    <property type="term" value="P:phosphate ion transmembrane transport"/>
    <property type="evidence" value="ECO:0007669"/>
    <property type="project" value="TreeGrafter"/>
</dbReference>
<comment type="subcellular location">
    <subcellularLocation>
        <location evidence="1">Cell membrane</location>
        <topology evidence="1">Multi-pass membrane protein</topology>
    </subcellularLocation>
    <subcellularLocation>
        <location evidence="11">Membrane</location>
        <topology evidence="11">Multi-pass membrane protein</topology>
    </subcellularLocation>
</comment>
<dbReference type="Pfam" id="PF01384">
    <property type="entry name" value="PHO4"/>
    <property type="match status" value="1"/>
</dbReference>
<feature type="transmembrane region" description="Helical" evidence="11">
    <location>
        <begin position="529"/>
        <end position="554"/>
    </location>
</feature>
<evidence type="ECO:0000256" key="6">
    <source>
        <dbReference type="ARBA" id="ARBA00022692"/>
    </source>
</evidence>
<evidence type="ECO:0000313" key="13">
    <source>
        <dbReference type="EMBL" id="CAE36480.1"/>
    </source>
</evidence>
<feature type="transmembrane region" description="Helical" evidence="11">
    <location>
        <begin position="219"/>
        <end position="241"/>
    </location>
</feature>
<feature type="transmembrane region" description="Helical" evidence="11">
    <location>
        <begin position="268"/>
        <end position="287"/>
    </location>
</feature>
<comment type="catalytic activity">
    <reaction evidence="10">
        <text>phosphate(in) + H(+)(in) = phosphate(out) + H(+)(out)</text>
        <dbReference type="Rhea" id="RHEA:29939"/>
        <dbReference type="ChEBI" id="CHEBI:15378"/>
        <dbReference type="ChEBI" id="CHEBI:43474"/>
    </reaction>
</comment>
<evidence type="ECO:0000256" key="5">
    <source>
        <dbReference type="ARBA" id="ARBA00022592"/>
    </source>
</evidence>
<feature type="transmembrane region" description="Helical" evidence="11">
    <location>
        <begin position="293"/>
        <end position="311"/>
    </location>
</feature>
<name>Q7WB30_BORPA</name>
<evidence type="ECO:0000256" key="4">
    <source>
        <dbReference type="ARBA" id="ARBA00022475"/>
    </source>
</evidence>
<evidence type="ECO:0000256" key="8">
    <source>
        <dbReference type="ARBA" id="ARBA00022989"/>
    </source>
</evidence>
<evidence type="ECO:0000256" key="10">
    <source>
        <dbReference type="ARBA" id="ARBA00047348"/>
    </source>
</evidence>
<feature type="region of interest" description="Disordered" evidence="12">
    <location>
        <begin position="1"/>
        <end position="50"/>
    </location>
</feature>
<dbReference type="PANTHER" id="PTHR11101">
    <property type="entry name" value="PHOSPHATE TRANSPORTER"/>
    <property type="match status" value="1"/>
</dbReference>
<evidence type="ECO:0000256" key="2">
    <source>
        <dbReference type="ARBA" id="ARBA00005342"/>
    </source>
</evidence>
<evidence type="ECO:0000256" key="1">
    <source>
        <dbReference type="ARBA" id="ARBA00004651"/>
    </source>
</evidence>
<dbReference type="Proteomes" id="UP000001421">
    <property type="component" value="Chromosome"/>
</dbReference>
<reference evidence="14" key="1">
    <citation type="journal article" date="2003" name="Nat. Genet.">
        <title>Comparative analysis of the genome sequences of Bordetella pertussis, Bordetella parapertussis and Bordetella bronchiseptica.</title>
        <authorList>
            <person name="Parkhill J."/>
            <person name="Sebaihia M."/>
            <person name="Preston A."/>
            <person name="Murphy L.D."/>
            <person name="Thomson N.R."/>
            <person name="Harris D.E."/>
            <person name="Holden M.T.G."/>
            <person name="Churcher C.M."/>
            <person name="Bentley S.D."/>
            <person name="Mungall K.L."/>
            <person name="Cerdeno-Tarraga A.-M."/>
            <person name="Temple L."/>
            <person name="James K.D."/>
            <person name="Harris B."/>
            <person name="Quail M.A."/>
            <person name="Achtman M."/>
            <person name="Atkin R."/>
            <person name="Baker S."/>
            <person name="Basham D."/>
            <person name="Bason N."/>
            <person name="Cherevach I."/>
            <person name="Chillingworth T."/>
            <person name="Collins M."/>
            <person name="Cronin A."/>
            <person name="Davis P."/>
            <person name="Doggett J."/>
            <person name="Feltwell T."/>
            <person name="Goble A."/>
            <person name="Hamlin N."/>
            <person name="Hauser H."/>
            <person name="Holroyd S."/>
            <person name="Jagels K."/>
            <person name="Leather S."/>
            <person name="Moule S."/>
            <person name="Norberczak H."/>
            <person name="O'Neil S."/>
            <person name="Ormond D."/>
            <person name="Price C."/>
            <person name="Rabbinowitsch E."/>
            <person name="Rutter S."/>
            <person name="Sanders M."/>
            <person name="Saunders D."/>
            <person name="Seeger K."/>
            <person name="Sharp S."/>
            <person name="Simmonds M."/>
            <person name="Skelton J."/>
            <person name="Squares R."/>
            <person name="Squares S."/>
            <person name="Stevens K."/>
            <person name="Unwin L."/>
            <person name="Whitehead S."/>
            <person name="Barrell B.G."/>
            <person name="Maskell D.J."/>
        </authorList>
    </citation>
    <scope>NUCLEOTIDE SEQUENCE [LARGE SCALE GENOMIC DNA]</scope>
    <source>
        <strain evidence="14">12822 / ATCC BAA-587 / NCTC 13253</strain>
    </source>
</reference>
<gene>
    <name evidence="13" type="primary">pitA</name>
    <name evidence="13" type="synonym">pit</name>
    <name evidence="13" type="ordered locus">BPP1179</name>
</gene>
<evidence type="ECO:0000313" key="14">
    <source>
        <dbReference type="Proteomes" id="UP000001421"/>
    </source>
</evidence>
<organism evidence="13 14">
    <name type="scientific">Bordetella parapertussis (strain 12822 / ATCC BAA-587 / NCTC 13253)</name>
    <dbReference type="NCBI Taxonomy" id="257311"/>
    <lineage>
        <taxon>Bacteria</taxon>
        <taxon>Pseudomonadati</taxon>
        <taxon>Pseudomonadota</taxon>
        <taxon>Betaproteobacteria</taxon>
        <taxon>Burkholderiales</taxon>
        <taxon>Alcaligenaceae</taxon>
        <taxon>Bordetella</taxon>
    </lineage>
</organism>
<sequence length="555" mass="58311">MDMAGIAGGGGGTERAARAGPPQAGPGTAAPEDLSRHSNAPRGAPGAGHKSAIIPPHDTPLLAPMLHLFSGLDLWVGLSLVLALTFVLAFEFINGFHDTANAVATVIYTKAMPPHLAVILSGIFNFLGVLLGGVGVAYAIVHLLPVELLINVDTGRGLAMVFAMLSAAIAWNLGTWYFGIPASSSHTLIGSILGVGMANALLTDISLAEGVNWGKAIDIGLSLVVSPVAGFMVAGGILLLLKRWLPLSKMHKTPEQRRAIDAKKHPPFWNRLVLVLSAMGVSFVHGSNDGQKGIGLIMLVLIGIVPAKFVLDVNSTTYQIDRTRDAASHLSAFYHRNEATLGEFLALSRGGNGADLPKTFRCDPKLTMPTIAALQDDLRGVTNYADLSADKRIDVRRYLLCLDDTAKKVARLEGLPARERADLQRLRGDLTATTEYAPLWVIVAVALALGIGTMVGWRRVVLTVGEKIGKQGMTYAQGMAAQVTAVGAIGLANVFSLPVSTTHVLSSGVAGTMVANNSGLQGGTVRTILMAWVLTLPASMLLSAGLFWVGTLLAA</sequence>
<dbReference type="GO" id="GO:0005886">
    <property type="term" value="C:plasma membrane"/>
    <property type="evidence" value="ECO:0007669"/>
    <property type="project" value="UniProtKB-SubCell"/>
</dbReference>
<keyword evidence="8 11" id="KW-1133">Transmembrane helix</keyword>
<accession>Q7WB30</accession>